<name>A0ABX8SLZ2_9ACTN</name>
<protein>
    <submittedName>
        <fullName evidence="1">Endonuclease domain-containing protein</fullName>
    </submittedName>
</protein>
<keyword evidence="1" id="KW-0255">Endonuclease</keyword>
<dbReference type="EMBL" id="CP079216">
    <property type="protein sequence ID" value="QXT62189.1"/>
    <property type="molecule type" value="Genomic_DNA"/>
</dbReference>
<reference evidence="1 2" key="1">
    <citation type="submission" date="2021-07" db="EMBL/GenBank/DDBJ databases">
        <title>complete genome sequencing of Tessaracoccus sp.J1M15.</title>
        <authorList>
            <person name="Bae J.-W."/>
            <person name="Kim D.-y."/>
        </authorList>
    </citation>
    <scope>NUCLEOTIDE SEQUENCE [LARGE SCALE GENOMIC DNA]</scope>
    <source>
        <strain evidence="1 2">J1M15</strain>
    </source>
</reference>
<proteinExistence type="predicted"/>
<evidence type="ECO:0000313" key="2">
    <source>
        <dbReference type="Proteomes" id="UP000824504"/>
    </source>
</evidence>
<keyword evidence="2" id="KW-1185">Reference proteome</keyword>
<dbReference type="RefSeq" id="WP_219080797.1">
    <property type="nucleotide sequence ID" value="NZ_CP079216.1"/>
</dbReference>
<dbReference type="GO" id="GO:0004519">
    <property type="term" value="F:endonuclease activity"/>
    <property type="evidence" value="ECO:0007669"/>
    <property type="project" value="UniProtKB-KW"/>
</dbReference>
<keyword evidence="1" id="KW-0540">Nuclease</keyword>
<sequence length="311" mass="33926">MKPTSPIPESLAVASAAQAGAFSRQQVLASGCTQTLLDRQLRSGNWTRLGQGVYTAERPVTFETLCWAGVLRGGDGAAVGGLAAAHLIGICPQPSRITVWADRYRTAGPWDFRRGPRPSVDDLPRLRTEDAILDACAEVPAREVLGLLTNALRRRITHPARLRECALTMANLRHRALVLQLLPELEAGVESTLESHFLHQVQRAHLLPEGARQVSVSDGTRSDVLDDVHRVLYELDGRVGHEGEAKWRDADRDNRHAVLGLTTLRFGWHDVVLRPCHVARLIGQVLATRGWAGVGGSGLPRRCGPRCTVAS</sequence>
<evidence type="ECO:0000313" key="1">
    <source>
        <dbReference type="EMBL" id="QXT62189.1"/>
    </source>
</evidence>
<organism evidence="1 2">
    <name type="scientific">Tessaracoccus palaemonis</name>
    <dbReference type="NCBI Taxonomy" id="2829499"/>
    <lineage>
        <taxon>Bacteria</taxon>
        <taxon>Bacillati</taxon>
        <taxon>Actinomycetota</taxon>
        <taxon>Actinomycetes</taxon>
        <taxon>Propionibacteriales</taxon>
        <taxon>Propionibacteriaceae</taxon>
        <taxon>Tessaracoccus</taxon>
    </lineage>
</organism>
<gene>
    <name evidence="1" type="ORF">KDB89_10485</name>
</gene>
<dbReference type="Proteomes" id="UP000824504">
    <property type="component" value="Chromosome"/>
</dbReference>
<keyword evidence="1" id="KW-0378">Hydrolase</keyword>
<accession>A0ABX8SLZ2</accession>